<feature type="region of interest" description="Disordered" evidence="1">
    <location>
        <begin position="375"/>
        <end position="414"/>
    </location>
</feature>
<name>A0AAN7U266_9MYCE</name>
<reference evidence="3 4" key="1">
    <citation type="submission" date="2023-11" db="EMBL/GenBank/DDBJ databases">
        <title>Dfirmibasis_genome.</title>
        <authorList>
            <person name="Edelbroek B."/>
            <person name="Kjellin J."/>
            <person name="Jerlstrom-Hultqvist J."/>
            <person name="Soderbom F."/>
        </authorList>
    </citation>
    <scope>NUCLEOTIDE SEQUENCE [LARGE SCALE GENOMIC DNA]</scope>
    <source>
        <strain evidence="3 4">TNS-C-14</strain>
    </source>
</reference>
<dbReference type="PANTHER" id="PTHR31142">
    <property type="entry name" value="TOBAMOVIRUS MULTIPLICATION PROTEIN 1-LIKE ISOFORM X1"/>
    <property type="match status" value="1"/>
</dbReference>
<keyword evidence="2" id="KW-0472">Membrane</keyword>
<dbReference type="EMBL" id="JAVFKY010000003">
    <property type="protein sequence ID" value="KAK5579836.1"/>
    <property type="molecule type" value="Genomic_DNA"/>
</dbReference>
<comment type="caution">
    <text evidence="3">The sequence shown here is derived from an EMBL/GenBank/DDBJ whole genome shotgun (WGS) entry which is preliminary data.</text>
</comment>
<feature type="transmembrane region" description="Helical" evidence="2">
    <location>
        <begin position="259"/>
        <end position="279"/>
    </location>
</feature>
<feature type="compositionally biased region" description="Low complexity" evidence="1">
    <location>
        <begin position="375"/>
        <end position="399"/>
    </location>
</feature>
<evidence type="ECO:0000256" key="1">
    <source>
        <dbReference type="SAM" id="MobiDB-lite"/>
    </source>
</evidence>
<sequence>MYNEIVSISNNTINNNNNSSSSSSGSFSDSSNGERTPVFIGISIISLVIYGLLSSICIYSFFKSIFKKESTTLSKIFHLFIFLYTTTRIIWYLKRVIDGEGAITFFLNNVSFPFYMSALLVVFFFWWERYHSTYVSSTEFLPKYKMSFILFNIMIYIIQYLLILFFYTIANQKREGGVTYLFNTLFQSCLSLLVGLSFLFIVLRIYFKFTSIDKDVCRNQISQVRKICILTIGISCCFIIRSIIFFYNPITHKYMNYEVFITFGYFLPDIFPIIFNYIIIYNNMKTEQEDSSFVNMLYENEIEEDESHEGVHNNNFKNNYFNNPHGSDDLFTSYSSTVSNTTNTLVDNVGYYNTTHTFGGDGIILSTSTSLYQNQQQQQQNQQNQQNQQQQQQQQQNQQQHEKNRPDEASYLLK</sequence>
<keyword evidence="4" id="KW-1185">Reference proteome</keyword>
<feature type="transmembrane region" description="Helical" evidence="2">
    <location>
        <begin position="38"/>
        <end position="61"/>
    </location>
</feature>
<keyword evidence="2" id="KW-0812">Transmembrane</keyword>
<dbReference type="AlphaFoldDB" id="A0AAN7U266"/>
<feature type="transmembrane region" description="Helical" evidence="2">
    <location>
        <begin position="227"/>
        <end position="247"/>
    </location>
</feature>
<feature type="transmembrane region" description="Helical" evidence="2">
    <location>
        <begin position="73"/>
        <end position="93"/>
    </location>
</feature>
<evidence type="ECO:0000313" key="4">
    <source>
        <dbReference type="Proteomes" id="UP001344447"/>
    </source>
</evidence>
<dbReference type="InterPro" id="IPR040226">
    <property type="entry name" value="THH1/TOM1/TOM3"/>
</dbReference>
<evidence type="ECO:0000256" key="2">
    <source>
        <dbReference type="SAM" id="Phobius"/>
    </source>
</evidence>
<feature type="transmembrane region" description="Helical" evidence="2">
    <location>
        <begin position="148"/>
        <end position="170"/>
    </location>
</feature>
<protein>
    <recommendedName>
        <fullName evidence="5">THH1/TOM1/TOM3 domain-containing protein</fullName>
    </recommendedName>
</protein>
<evidence type="ECO:0008006" key="5">
    <source>
        <dbReference type="Google" id="ProtNLM"/>
    </source>
</evidence>
<evidence type="ECO:0000313" key="3">
    <source>
        <dbReference type="EMBL" id="KAK5579836.1"/>
    </source>
</evidence>
<dbReference type="PANTHER" id="PTHR31142:SF2">
    <property type="entry name" value="THH1_TOM1_TOM3 DOMAIN-CONTAINING PROTEIN"/>
    <property type="match status" value="1"/>
</dbReference>
<keyword evidence="2" id="KW-1133">Transmembrane helix</keyword>
<gene>
    <name evidence="3" type="ORF">RB653_009523</name>
</gene>
<organism evidence="3 4">
    <name type="scientific">Dictyostelium firmibasis</name>
    <dbReference type="NCBI Taxonomy" id="79012"/>
    <lineage>
        <taxon>Eukaryota</taxon>
        <taxon>Amoebozoa</taxon>
        <taxon>Evosea</taxon>
        <taxon>Eumycetozoa</taxon>
        <taxon>Dictyostelia</taxon>
        <taxon>Dictyosteliales</taxon>
        <taxon>Dictyosteliaceae</taxon>
        <taxon>Dictyostelium</taxon>
    </lineage>
</organism>
<accession>A0AAN7U266</accession>
<feature type="transmembrane region" description="Helical" evidence="2">
    <location>
        <begin position="105"/>
        <end position="127"/>
    </location>
</feature>
<dbReference type="Proteomes" id="UP001344447">
    <property type="component" value="Unassembled WGS sequence"/>
</dbReference>
<proteinExistence type="predicted"/>
<feature type="transmembrane region" description="Helical" evidence="2">
    <location>
        <begin position="185"/>
        <end position="207"/>
    </location>
</feature>